<dbReference type="Proteomes" id="UP000701853">
    <property type="component" value="Chromosome 5"/>
</dbReference>
<organism evidence="5 6">
    <name type="scientific">Gossypium anomalum</name>
    <dbReference type="NCBI Taxonomy" id="47600"/>
    <lineage>
        <taxon>Eukaryota</taxon>
        <taxon>Viridiplantae</taxon>
        <taxon>Streptophyta</taxon>
        <taxon>Embryophyta</taxon>
        <taxon>Tracheophyta</taxon>
        <taxon>Spermatophyta</taxon>
        <taxon>Magnoliopsida</taxon>
        <taxon>eudicotyledons</taxon>
        <taxon>Gunneridae</taxon>
        <taxon>Pentapetalae</taxon>
        <taxon>rosids</taxon>
        <taxon>malvids</taxon>
        <taxon>Malvales</taxon>
        <taxon>Malvaceae</taxon>
        <taxon>Malvoideae</taxon>
        <taxon>Gossypium</taxon>
    </lineage>
</organism>
<reference evidence="5 6" key="1">
    <citation type="journal article" date="2021" name="bioRxiv">
        <title>The Gossypium anomalum genome as a resource for cotton improvement and evolutionary analysis of hybrid incompatibility.</title>
        <authorList>
            <person name="Grover C.E."/>
            <person name="Yuan D."/>
            <person name="Arick M.A."/>
            <person name="Miller E.R."/>
            <person name="Hu G."/>
            <person name="Peterson D.G."/>
            <person name="Wendel J.F."/>
            <person name="Udall J.A."/>
        </authorList>
    </citation>
    <scope>NUCLEOTIDE SEQUENCE [LARGE SCALE GENOMIC DNA]</scope>
    <source>
        <strain evidence="5">JFW-Udall</strain>
        <tissue evidence="5">Leaf</tissue>
    </source>
</reference>
<evidence type="ECO:0000256" key="1">
    <source>
        <dbReference type="ARBA" id="ARBA00008614"/>
    </source>
</evidence>
<dbReference type="AlphaFoldDB" id="A0A8J5YY13"/>
<dbReference type="GO" id="GO:2000022">
    <property type="term" value="P:regulation of jasmonic acid mediated signaling pathway"/>
    <property type="evidence" value="ECO:0007669"/>
    <property type="project" value="UniProtKB-UniRule"/>
</dbReference>
<feature type="domain" description="Tify" evidence="4">
    <location>
        <begin position="302"/>
        <end position="337"/>
    </location>
</feature>
<dbReference type="GO" id="GO:0005634">
    <property type="term" value="C:nucleus"/>
    <property type="evidence" value="ECO:0007669"/>
    <property type="project" value="UniProtKB-SubCell"/>
</dbReference>
<evidence type="ECO:0000259" key="4">
    <source>
        <dbReference type="PROSITE" id="PS51320"/>
    </source>
</evidence>
<keyword evidence="2" id="KW-1184">Jasmonic acid signaling pathway</keyword>
<keyword evidence="2" id="KW-0539">Nucleus</keyword>
<comment type="domain">
    <text evidence="2">The jas domain is required for interaction with COI1.</text>
</comment>
<evidence type="ECO:0000313" key="6">
    <source>
        <dbReference type="Proteomes" id="UP000701853"/>
    </source>
</evidence>
<comment type="caution">
    <text evidence="5">The sequence shown here is derived from an EMBL/GenBank/DDBJ whole genome shotgun (WGS) entry which is preliminary data.</text>
</comment>
<gene>
    <name evidence="5" type="ORF">CXB51_013444</name>
</gene>
<feature type="compositionally biased region" description="Low complexity" evidence="3">
    <location>
        <begin position="64"/>
        <end position="77"/>
    </location>
</feature>
<dbReference type="EMBL" id="JAHUZN010000005">
    <property type="protein sequence ID" value="KAG8495704.1"/>
    <property type="molecule type" value="Genomic_DNA"/>
</dbReference>
<dbReference type="OrthoDB" id="1908882at2759"/>
<dbReference type="GO" id="GO:0031347">
    <property type="term" value="P:regulation of defense response"/>
    <property type="evidence" value="ECO:0007669"/>
    <property type="project" value="UniProtKB-UniRule"/>
</dbReference>
<evidence type="ECO:0000256" key="3">
    <source>
        <dbReference type="SAM" id="MobiDB-lite"/>
    </source>
</evidence>
<feature type="region of interest" description="Disordered" evidence="3">
    <location>
        <begin position="1"/>
        <end position="32"/>
    </location>
</feature>
<feature type="region of interest" description="Disordered" evidence="3">
    <location>
        <begin position="263"/>
        <end position="301"/>
    </location>
</feature>
<proteinExistence type="inferred from homology"/>
<evidence type="ECO:0000256" key="2">
    <source>
        <dbReference type="RuleBase" id="RU369065"/>
    </source>
</evidence>
<dbReference type="Pfam" id="PF06200">
    <property type="entry name" value="tify"/>
    <property type="match status" value="1"/>
</dbReference>
<comment type="similarity">
    <text evidence="1 2">Belongs to the TIFY/JAZ family.</text>
</comment>
<accession>A0A8J5YY13</accession>
<protein>
    <recommendedName>
        <fullName evidence="2">Protein TIFY</fullName>
    </recommendedName>
    <alternativeName>
        <fullName evidence="2">Jasmonate ZIM domain-containing protein</fullName>
    </alternativeName>
</protein>
<feature type="compositionally biased region" description="Low complexity" evidence="3">
    <location>
        <begin position="13"/>
        <end position="26"/>
    </location>
</feature>
<sequence length="502" mass="53230">MAAVLKMAEQSKTTNTNNANTTNTPTHPQHQQVKQAAMFHDFLGMKTSNSSVVLAPKATDARFSEASPSPSASVAASSGGGGAGRGPISSTSDLGSERQVGNHLEGIPYYGPRSEISGPDINNSLAGSKRSFSDSAFMGHESLESLHLMKMLRNGAGGERPRRSNEDEVFLGMKSMRPSSTSLILQPPAGSRLEGNASKWERSVPSAVQYASRGGHFVPFVHQVSSNRFKDTTVGPSVISQAAADEGSRTGIKGPGILSSINASGVPTEKGSSAIVPSGGRPKTGAHNSDPEPLVPPSRQGLTSASRQMTIFYGGQAHVFDDVHPNKADKIMALAGSNGGSWSTTYSPKSAVRTGENYAPGGEPEAVGSIAFSRELRGKMAVTGNASQATGSGERIPIQTGDPSKLESIFVGVPQGTIVMARDGRNLEAGTEDKREHIRTASESNSNEPPCVCVIDEVHEIEILENSRMFLVNHLFCCFDDSTFHRNVPKEYRYSFLLNITL</sequence>
<name>A0A8J5YY13_9ROSI</name>
<feature type="region of interest" description="Disordered" evidence="3">
    <location>
        <begin position="62"/>
        <end position="98"/>
    </location>
</feature>
<feature type="region of interest" description="Disordered" evidence="3">
    <location>
        <begin position="103"/>
        <end position="122"/>
    </location>
</feature>
<comment type="subcellular location">
    <subcellularLocation>
        <location evidence="2">Nucleus</location>
    </subcellularLocation>
</comment>
<dbReference type="SMART" id="SM00979">
    <property type="entry name" value="TIFY"/>
    <property type="match status" value="1"/>
</dbReference>
<dbReference type="PANTHER" id="PTHR33077:SF8">
    <property type="entry name" value="PROTEIN TIFY 8"/>
    <property type="match status" value="1"/>
</dbReference>
<dbReference type="GO" id="GO:0009611">
    <property type="term" value="P:response to wounding"/>
    <property type="evidence" value="ECO:0007669"/>
    <property type="project" value="UniProtKB-UniRule"/>
</dbReference>
<dbReference type="InterPro" id="IPR040390">
    <property type="entry name" value="TIFY/JAZ"/>
</dbReference>
<comment type="function">
    <text evidence="2">Repressor of jasmonate responses.</text>
</comment>
<keyword evidence="6" id="KW-1185">Reference proteome</keyword>
<evidence type="ECO:0000313" key="5">
    <source>
        <dbReference type="EMBL" id="KAG8495704.1"/>
    </source>
</evidence>
<dbReference type="PROSITE" id="PS51320">
    <property type="entry name" value="TIFY"/>
    <property type="match status" value="1"/>
</dbReference>
<dbReference type="PANTHER" id="PTHR33077">
    <property type="entry name" value="PROTEIN TIFY 4A-RELATED-RELATED"/>
    <property type="match status" value="1"/>
</dbReference>
<dbReference type="InterPro" id="IPR010399">
    <property type="entry name" value="Tify_dom"/>
</dbReference>